<proteinExistence type="predicted"/>
<keyword evidence="3" id="KW-1185">Reference proteome</keyword>
<dbReference type="Proteomes" id="UP000294662">
    <property type="component" value="Unassembled WGS sequence"/>
</dbReference>
<evidence type="ECO:0000313" key="3">
    <source>
        <dbReference type="Proteomes" id="UP000294662"/>
    </source>
</evidence>
<sequence>MGTWDIRSSEHRFQTSSSCVSASGPAARPACACEQGVAMILSTALFVLALLLEPLPAYTPPDLAEVAILRARMEPIQHLSFAARYEYCGYLGRDGDDQPVFTEIIRGHHNGCTPVIPQAGVKLIASLHTHGAYDPTVPAEFPTALDMRSDHDEGVNGYIATPGGRLWYIDSRAMLAVQICGLACLPQDPDFRPGDDGVIRKRLSFAQLLALESWE</sequence>
<dbReference type="AlphaFoldDB" id="A0A4R5EX64"/>
<protein>
    <submittedName>
        <fullName evidence="2">DUF4329 domain-containing protein</fullName>
    </submittedName>
</protein>
<dbReference type="InterPro" id="IPR025479">
    <property type="entry name" value="DUF4329"/>
</dbReference>
<evidence type="ECO:0000313" key="2">
    <source>
        <dbReference type="EMBL" id="TDE39561.1"/>
    </source>
</evidence>
<name>A0A4R5EX64_9RHOB</name>
<accession>A0A4R5EX64</accession>
<reference evidence="2 3" key="1">
    <citation type="submission" date="2019-03" db="EMBL/GenBank/DDBJ databases">
        <authorList>
            <person name="Zhang S."/>
        </authorList>
    </citation>
    <scope>NUCLEOTIDE SEQUENCE [LARGE SCALE GENOMIC DNA]</scope>
    <source>
        <strain evidence="2 3">S4J41</strain>
    </source>
</reference>
<evidence type="ECO:0000259" key="1">
    <source>
        <dbReference type="Pfam" id="PF14220"/>
    </source>
</evidence>
<gene>
    <name evidence="2" type="ORF">E1B25_05785</name>
</gene>
<comment type="caution">
    <text evidence="2">The sequence shown here is derived from an EMBL/GenBank/DDBJ whole genome shotgun (WGS) entry which is preliminary data.</text>
</comment>
<feature type="domain" description="DUF4329" evidence="1">
    <location>
        <begin position="70"/>
        <end position="181"/>
    </location>
</feature>
<organism evidence="2 3">
    <name type="scientific">Antarcticimicrobium sediminis</name>
    <dbReference type="NCBI Taxonomy" id="2546227"/>
    <lineage>
        <taxon>Bacteria</taxon>
        <taxon>Pseudomonadati</taxon>
        <taxon>Pseudomonadota</taxon>
        <taxon>Alphaproteobacteria</taxon>
        <taxon>Rhodobacterales</taxon>
        <taxon>Paracoccaceae</taxon>
        <taxon>Antarcticimicrobium</taxon>
    </lineage>
</organism>
<dbReference type="OrthoDB" id="7850904at2"/>
<dbReference type="EMBL" id="SMFP01000003">
    <property type="protein sequence ID" value="TDE39561.1"/>
    <property type="molecule type" value="Genomic_DNA"/>
</dbReference>
<dbReference type="Pfam" id="PF14220">
    <property type="entry name" value="DUF4329"/>
    <property type="match status" value="1"/>
</dbReference>